<dbReference type="PATRIC" id="fig|280871.6.peg.2162"/>
<dbReference type="SUPFAM" id="SSF56176">
    <property type="entry name" value="FAD-binding/transporter-associated domain-like"/>
    <property type="match status" value="1"/>
</dbReference>
<dbReference type="GO" id="GO:0016491">
    <property type="term" value="F:oxidoreductase activity"/>
    <property type="evidence" value="ECO:0007669"/>
    <property type="project" value="UniProtKB-KW"/>
</dbReference>
<dbReference type="Gene3D" id="3.30.43.10">
    <property type="entry name" value="Uridine Diphospho-n-acetylenolpyruvylglucosamine Reductase, domain 2"/>
    <property type="match status" value="1"/>
</dbReference>
<gene>
    <name evidence="7" type="ORF">TL10_10430</name>
</gene>
<dbReference type="InterPro" id="IPR016166">
    <property type="entry name" value="FAD-bd_PCMH"/>
</dbReference>
<dbReference type="AlphaFoldDB" id="A0A0D1J5U3"/>
<accession>A0A0D1J5U3</accession>
<keyword evidence="3" id="KW-0285">Flavoprotein</keyword>
<dbReference type="InterPro" id="IPR006093">
    <property type="entry name" value="Oxy_OxRdtase_FAD_BS"/>
</dbReference>
<evidence type="ECO:0000259" key="6">
    <source>
        <dbReference type="PROSITE" id="PS51387"/>
    </source>
</evidence>
<dbReference type="Pfam" id="PF01565">
    <property type="entry name" value="FAD_binding_4"/>
    <property type="match status" value="1"/>
</dbReference>
<feature type="domain" description="FAD-binding PCMH-type" evidence="6">
    <location>
        <begin position="31"/>
        <end position="202"/>
    </location>
</feature>
<dbReference type="InterPro" id="IPR006094">
    <property type="entry name" value="Oxid_FAD_bind_N"/>
</dbReference>
<dbReference type="InterPro" id="IPR016167">
    <property type="entry name" value="FAD-bd_PCMH_sub1"/>
</dbReference>
<name>A0A0D1J5U3_9MYCO</name>
<keyword evidence="4" id="KW-0274">FAD</keyword>
<dbReference type="Gene3D" id="3.40.462.20">
    <property type="match status" value="1"/>
</dbReference>
<keyword evidence="5" id="KW-0560">Oxidoreductase</keyword>
<evidence type="ECO:0000256" key="2">
    <source>
        <dbReference type="ARBA" id="ARBA00005466"/>
    </source>
</evidence>
<sequence length="446" mass="48568">MTALAEVRHFRRTDAGYDEARRATVWNARVPQRFPDIIVQASSSADVVVAVRYARANGLSVGIRSGGHSWAANHLRDGGMLLDVSRLDVCRVDRDAMIAVVGPGKGGSVLATELERQGLFFPSGHCRGVALGGYLLQGGYGWNSRVLGPACESVLALDVVTADGEHIRCDAEHHPDLYWAARGSGPGFFGVVTAFHLRLYPKPPVCGSSLYIYPFEAADEIYAWARAISADVDRRVELQIVASRSMPSSGLDAPGIVLASPVFADTDDEAKDAVALLDTCPARAQALMAVPYAPTNLPSWYEAVMSNYLSDHRYVADNMWTSASATELLPGVRNILETMPPHPSHFLWLNWGPSPARQDMAYSLEDEVYLALYSGWADPADDDKYGDWARSNMAAMSHLATGIQLADENLGARPARFATDAAMARLDAVRAQYDPDGRFYAWMGRT</sequence>
<dbReference type="Proteomes" id="UP000032221">
    <property type="component" value="Unassembled WGS sequence"/>
</dbReference>
<dbReference type="PANTHER" id="PTHR42973">
    <property type="entry name" value="BINDING OXIDOREDUCTASE, PUTATIVE (AFU_ORTHOLOGUE AFUA_1G17690)-RELATED"/>
    <property type="match status" value="1"/>
</dbReference>
<dbReference type="PROSITE" id="PS51387">
    <property type="entry name" value="FAD_PCMH"/>
    <property type="match status" value="1"/>
</dbReference>
<comment type="similarity">
    <text evidence="2">Belongs to the oxygen-dependent FAD-linked oxidoreductase family.</text>
</comment>
<dbReference type="InterPro" id="IPR016169">
    <property type="entry name" value="FAD-bd_PCMH_sub2"/>
</dbReference>
<protein>
    <submittedName>
        <fullName evidence="7">Oxidoreductase</fullName>
    </submittedName>
</protein>
<proteinExistence type="inferred from homology"/>
<keyword evidence="8" id="KW-1185">Reference proteome</keyword>
<dbReference type="InterPro" id="IPR036318">
    <property type="entry name" value="FAD-bd_PCMH-like_sf"/>
</dbReference>
<evidence type="ECO:0000313" key="7">
    <source>
        <dbReference type="EMBL" id="KIU16958.1"/>
    </source>
</evidence>
<dbReference type="InterPro" id="IPR050416">
    <property type="entry name" value="FAD-linked_Oxidoreductase"/>
</dbReference>
<dbReference type="OrthoDB" id="545125at2"/>
<dbReference type="PROSITE" id="PS00862">
    <property type="entry name" value="OX2_COVAL_FAD"/>
    <property type="match status" value="1"/>
</dbReference>
<dbReference type="EMBL" id="JXST01000012">
    <property type="protein sequence ID" value="KIU16958.1"/>
    <property type="molecule type" value="Genomic_DNA"/>
</dbReference>
<evidence type="ECO:0000256" key="3">
    <source>
        <dbReference type="ARBA" id="ARBA00022630"/>
    </source>
</evidence>
<dbReference type="GO" id="GO:0071949">
    <property type="term" value="F:FAD binding"/>
    <property type="evidence" value="ECO:0007669"/>
    <property type="project" value="InterPro"/>
</dbReference>
<dbReference type="Gene3D" id="3.30.465.10">
    <property type="match status" value="1"/>
</dbReference>
<evidence type="ECO:0000256" key="1">
    <source>
        <dbReference type="ARBA" id="ARBA00001974"/>
    </source>
</evidence>
<dbReference type="STRING" id="280871.TL10_10430"/>
<comment type="caution">
    <text evidence="7">The sequence shown here is derived from an EMBL/GenBank/DDBJ whole genome shotgun (WGS) entry which is preliminary data.</text>
</comment>
<reference evidence="7 8" key="1">
    <citation type="submission" date="2015-01" db="EMBL/GenBank/DDBJ databases">
        <title>Genome sequence of Mycobacterium llatzerense and Mycobacterium immunogenum recovered from brain abscess.</title>
        <authorList>
            <person name="Greninger A.L."/>
            <person name="Langelier C."/>
            <person name="Cunningham G."/>
            <person name="Chiu C.Y."/>
            <person name="Miller S."/>
        </authorList>
    </citation>
    <scope>NUCLEOTIDE SEQUENCE [LARGE SCALE GENOMIC DNA]</scope>
    <source>
        <strain evidence="7 8">CLUC14</strain>
    </source>
</reference>
<organism evidence="7 8">
    <name type="scientific">Mycolicibacterium llatzerense</name>
    <dbReference type="NCBI Taxonomy" id="280871"/>
    <lineage>
        <taxon>Bacteria</taxon>
        <taxon>Bacillati</taxon>
        <taxon>Actinomycetota</taxon>
        <taxon>Actinomycetes</taxon>
        <taxon>Mycobacteriales</taxon>
        <taxon>Mycobacteriaceae</taxon>
        <taxon>Mycolicibacterium</taxon>
    </lineage>
</organism>
<dbReference type="RefSeq" id="WP_043985601.1">
    <property type="nucleotide sequence ID" value="NZ_JXST01000012.1"/>
</dbReference>
<evidence type="ECO:0000256" key="4">
    <source>
        <dbReference type="ARBA" id="ARBA00022827"/>
    </source>
</evidence>
<evidence type="ECO:0000256" key="5">
    <source>
        <dbReference type="ARBA" id="ARBA00023002"/>
    </source>
</evidence>
<comment type="cofactor">
    <cofactor evidence="1">
        <name>FAD</name>
        <dbReference type="ChEBI" id="CHEBI:57692"/>
    </cofactor>
</comment>
<evidence type="ECO:0000313" key="8">
    <source>
        <dbReference type="Proteomes" id="UP000032221"/>
    </source>
</evidence>
<dbReference type="PANTHER" id="PTHR42973:SF39">
    <property type="entry name" value="FAD-BINDING PCMH-TYPE DOMAIN-CONTAINING PROTEIN"/>
    <property type="match status" value="1"/>
</dbReference>